<dbReference type="InterPro" id="IPR051564">
    <property type="entry name" value="LRR_receptor-like_kinase"/>
</dbReference>
<organism evidence="3 4">
    <name type="scientific">Actinidia rufa</name>
    <dbReference type="NCBI Taxonomy" id="165716"/>
    <lineage>
        <taxon>Eukaryota</taxon>
        <taxon>Viridiplantae</taxon>
        <taxon>Streptophyta</taxon>
        <taxon>Embryophyta</taxon>
        <taxon>Tracheophyta</taxon>
        <taxon>Spermatophyta</taxon>
        <taxon>Magnoliopsida</taxon>
        <taxon>eudicotyledons</taxon>
        <taxon>Gunneridae</taxon>
        <taxon>Pentapetalae</taxon>
        <taxon>asterids</taxon>
        <taxon>Ericales</taxon>
        <taxon>Actinidiaceae</taxon>
        <taxon>Actinidia</taxon>
    </lineage>
</organism>
<sequence>METQSKLRHPNIVQILGYCSTSSDRVLIYEFMEKGSLDQWLPRVPGRDGNPKQAPAPQHRPDPRALLHGFGLGPIIRFHGEGQPRSMAARHVFVGLVIGPVAALVLENSNEDPDSLTLLILGLLGEWNGLHSYVVQVAGTMGYMPPEYIHGCFVATAMGDVYSFGILMLEIATGVQSNLPFKGDEDGKEVRLVEWARKMEVRNRQMEILDANVSREGIKEAGVVAFFRIAMLCTSETRNDRPVMKKVGELLSQILT</sequence>
<dbReference type="GO" id="GO:0004713">
    <property type="term" value="F:protein tyrosine kinase activity"/>
    <property type="evidence" value="ECO:0007669"/>
    <property type="project" value="InterPro"/>
</dbReference>
<evidence type="ECO:0000313" key="4">
    <source>
        <dbReference type="Proteomes" id="UP000585474"/>
    </source>
</evidence>
<dbReference type="InterPro" id="IPR020635">
    <property type="entry name" value="Tyr_kinase_cat_dom"/>
</dbReference>
<comment type="caution">
    <text evidence="3">The sequence shown here is derived from an EMBL/GenBank/DDBJ whole genome shotgun (WGS) entry which is preliminary data.</text>
</comment>
<dbReference type="PANTHER" id="PTHR48055:SF40">
    <property type="entry name" value="LEUCINE-RICH REPEAT RECEPTOR PROTEIN KINASE EMS1"/>
    <property type="match status" value="1"/>
</dbReference>
<dbReference type="InterPro" id="IPR000719">
    <property type="entry name" value="Prot_kinase_dom"/>
</dbReference>
<dbReference type="SUPFAM" id="SSF56112">
    <property type="entry name" value="Protein kinase-like (PK-like)"/>
    <property type="match status" value="1"/>
</dbReference>
<feature type="domain" description="Protein kinase" evidence="2">
    <location>
        <begin position="1"/>
        <end position="256"/>
    </location>
</feature>
<proteinExistence type="predicted"/>
<keyword evidence="3" id="KW-0418">Kinase</keyword>
<name>A0A7J0GGM2_9ERIC</name>
<dbReference type="PROSITE" id="PS50011">
    <property type="entry name" value="PROTEIN_KINASE_DOM"/>
    <property type="match status" value="1"/>
</dbReference>
<evidence type="ECO:0000259" key="2">
    <source>
        <dbReference type="PROSITE" id="PS50011"/>
    </source>
</evidence>
<dbReference type="Pfam" id="PF07714">
    <property type="entry name" value="PK_Tyr_Ser-Thr"/>
    <property type="match status" value="1"/>
</dbReference>
<evidence type="ECO:0000313" key="3">
    <source>
        <dbReference type="EMBL" id="GFZ09967.1"/>
    </source>
</evidence>
<keyword evidence="4" id="KW-1185">Reference proteome</keyword>
<keyword evidence="3" id="KW-0808">Transferase</keyword>
<dbReference type="SMART" id="SM00219">
    <property type="entry name" value="TyrKc"/>
    <property type="match status" value="1"/>
</dbReference>
<dbReference type="InterPro" id="IPR011009">
    <property type="entry name" value="Kinase-like_dom_sf"/>
</dbReference>
<dbReference type="EMBL" id="BJWL01000021">
    <property type="protein sequence ID" value="GFZ09967.1"/>
    <property type="molecule type" value="Genomic_DNA"/>
</dbReference>
<dbReference type="OrthoDB" id="1725390at2759"/>
<reference evidence="3 4" key="1">
    <citation type="submission" date="2019-07" db="EMBL/GenBank/DDBJ databases">
        <title>De Novo Assembly of kiwifruit Actinidia rufa.</title>
        <authorList>
            <person name="Sugita-Konishi S."/>
            <person name="Sato K."/>
            <person name="Mori E."/>
            <person name="Abe Y."/>
            <person name="Kisaki G."/>
            <person name="Hamano K."/>
            <person name="Suezawa K."/>
            <person name="Otani M."/>
            <person name="Fukuda T."/>
            <person name="Manabe T."/>
            <person name="Gomi K."/>
            <person name="Tabuchi M."/>
            <person name="Akimitsu K."/>
            <person name="Kataoka I."/>
        </authorList>
    </citation>
    <scope>NUCLEOTIDE SEQUENCE [LARGE SCALE GENOMIC DNA]</scope>
    <source>
        <strain evidence="4">cv. Fuchu</strain>
    </source>
</reference>
<dbReference type="Proteomes" id="UP000585474">
    <property type="component" value="Unassembled WGS sequence"/>
</dbReference>
<protein>
    <submittedName>
        <fullName evidence="3">Protein kinase superfamily protein</fullName>
    </submittedName>
</protein>
<accession>A0A7J0GGM2</accession>
<evidence type="ECO:0000256" key="1">
    <source>
        <dbReference type="SAM" id="MobiDB-lite"/>
    </source>
</evidence>
<dbReference type="GO" id="GO:0016020">
    <property type="term" value="C:membrane"/>
    <property type="evidence" value="ECO:0007669"/>
    <property type="project" value="TreeGrafter"/>
</dbReference>
<dbReference type="Gene3D" id="1.10.510.10">
    <property type="entry name" value="Transferase(Phosphotransferase) domain 1"/>
    <property type="match status" value="2"/>
</dbReference>
<dbReference type="PANTHER" id="PTHR48055">
    <property type="entry name" value="LEUCINE-RICH REPEAT RECEPTOR PROTEIN KINASE EMS1"/>
    <property type="match status" value="1"/>
</dbReference>
<dbReference type="InterPro" id="IPR001245">
    <property type="entry name" value="Ser-Thr/Tyr_kinase_cat_dom"/>
</dbReference>
<dbReference type="GO" id="GO:0005524">
    <property type="term" value="F:ATP binding"/>
    <property type="evidence" value="ECO:0007669"/>
    <property type="project" value="InterPro"/>
</dbReference>
<gene>
    <name evidence="3" type="ORF">Acr_21g0005660</name>
</gene>
<dbReference type="AlphaFoldDB" id="A0A7J0GGM2"/>
<feature type="region of interest" description="Disordered" evidence="1">
    <location>
        <begin position="42"/>
        <end position="61"/>
    </location>
</feature>